<evidence type="ECO:0000313" key="1">
    <source>
        <dbReference type="EMBL" id="KIM61955.1"/>
    </source>
</evidence>
<dbReference type="AlphaFoldDB" id="A0A0C3DMT2"/>
<gene>
    <name evidence="1" type="ORF">SCLCIDRAFT_25431</name>
</gene>
<dbReference type="InterPro" id="IPR011990">
    <property type="entry name" value="TPR-like_helical_dom_sf"/>
</dbReference>
<evidence type="ECO:0000313" key="2">
    <source>
        <dbReference type="Proteomes" id="UP000053989"/>
    </source>
</evidence>
<protein>
    <submittedName>
        <fullName evidence="1">Uncharacterized protein</fullName>
    </submittedName>
</protein>
<dbReference type="HOGENOM" id="CLU_860960_0_0_1"/>
<reference evidence="2" key="2">
    <citation type="submission" date="2015-01" db="EMBL/GenBank/DDBJ databases">
        <title>Evolutionary Origins and Diversification of the Mycorrhizal Mutualists.</title>
        <authorList>
            <consortium name="DOE Joint Genome Institute"/>
            <consortium name="Mycorrhizal Genomics Consortium"/>
            <person name="Kohler A."/>
            <person name="Kuo A."/>
            <person name="Nagy L.G."/>
            <person name="Floudas D."/>
            <person name="Copeland A."/>
            <person name="Barry K.W."/>
            <person name="Cichocki N."/>
            <person name="Veneault-Fourrey C."/>
            <person name="LaButti K."/>
            <person name="Lindquist E.A."/>
            <person name="Lipzen A."/>
            <person name="Lundell T."/>
            <person name="Morin E."/>
            <person name="Murat C."/>
            <person name="Riley R."/>
            <person name="Ohm R."/>
            <person name="Sun H."/>
            <person name="Tunlid A."/>
            <person name="Henrissat B."/>
            <person name="Grigoriev I.V."/>
            <person name="Hibbett D.S."/>
            <person name="Martin F."/>
        </authorList>
    </citation>
    <scope>NUCLEOTIDE SEQUENCE [LARGE SCALE GENOMIC DNA]</scope>
    <source>
        <strain evidence="2">Foug A</strain>
    </source>
</reference>
<dbReference type="Proteomes" id="UP000053989">
    <property type="component" value="Unassembled WGS sequence"/>
</dbReference>
<dbReference type="OrthoDB" id="9991317at2759"/>
<dbReference type="EMBL" id="KN822046">
    <property type="protein sequence ID" value="KIM61955.1"/>
    <property type="molecule type" value="Genomic_DNA"/>
</dbReference>
<reference evidence="1 2" key="1">
    <citation type="submission" date="2014-04" db="EMBL/GenBank/DDBJ databases">
        <authorList>
            <consortium name="DOE Joint Genome Institute"/>
            <person name="Kuo A."/>
            <person name="Kohler A."/>
            <person name="Nagy L.G."/>
            <person name="Floudas D."/>
            <person name="Copeland A."/>
            <person name="Barry K.W."/>
            <person name="Cichocki N."/>
            <person name="Veneault-Fourrey C."/>
            <person name="LaButti K."/>
            <person name="Lindquist E.A."/>
            <person name="Lipzen A."/>
            <person name="Lundell T."/>
            <person name="Morin E."/>
            <person name="Murat C."/>
            <person name="Sun H."/>
            <person name="Tunlid A."/>
            <person name="Henrissat B."/>
            <person name="Grigoriev I.V."/>
            <person name="Hibbett D.S."/>
            <person name="Martin F."/>
            <person name="Nordberg H.P."/>
            <person name="Cantor M.N."/>
            <person name="Hua S.X."/>
        </authorList>
    </citation>
    <scope>NUCLEOTIDE SEQUENCE [LARGE SCALE GENOMIC DNA]</scope>
    <source>
        <strain evidence="1 2">Foug A</strain>
    </source>
</reference>
<dbReference type="PROSITE" id="PS51257">
    <property type="entry name" value="PROKAR_LIPOPROTEIN"/>
    <property type="match status" value="1"/>
</dbReference>
<dbReference type="InParanoid" id="A0A0C3DMT2"/>
<organism evidence="1 2">
    <name type="scientific">Scleroderma citrinum Foug A</name>
    <dbReference type="NCBI Taxonomy" id="1036808"/>
    <lineage>
        <taxon>Eukaryota</taxon>
        <taxon>Fungi</taxon>
        <taxon>Dikarya</taxon>
        <taxon>Basidiomycota</taxon>
        <taxon>Agaricomycotina</taxon>
        <taxon>Agaricomycetes</taxon>
        <taxon>Agaricomycetidae</taxon>
        <taxon>Boletales</taxon>
        <taxon>Sclerodermatineae</taxon>
        <taxon>Sclerodermataceae</taxon>
        <taxon>Scleroderma</taxon>
    </lineage>
</organism>
<keyword evidence="2" id="KW-1185">Reference proteome</keyword>
<sequence length="323" mass="34772">MTGRPRTDFFAMLDHSAYADFLQPAALHPLALSCCLVLKGCCCQLVSAVDLSKCNCSTWDLDRCVSRSTVSISNALAASVCALEAFVQFPKPFESYERCLAASIVVSASISMLGTSLFPLNTFACPPPPFVTSTLHPAPPVPREPLTSVNFGNPSPRDAGRAAALWNLATSLRDKFLGADAIADVEGAIALHRSALDLRPRGIPIGRTYSIISQFTSASICFGNRDKQGTIADLEEAITAQVPEIGISMKFSLLRSALDLCPADHSDWQTSLNQLANCLSSRFEKSKAAVDLDELISLRPAILDIHSQGRHDHAKSIDKLLLV</sequence>
<dbReference type="Gene3D" id="1.25.40.10">
    <property type="entry name" value="Tetratricopeptide repeat domain"/>
    <property type="match status" value="1"/>
</dbReference>
<dbReference type="STRING" id="1036808.A0A0C3DMT2"/>
<proteinExistence type="predicted"/>
<name>A0A0C3DMT2_9AGAM</name>
<accession>A0A0C3DMT2</accession>